<accession>D1Z1B4</accession>
<dbReference type="InterPro" id="IPR036105">
    <property type="entry name" value="DiNase_FeMo-co_biosyn_sf"/>
</dbReference>
<dbReference type="InterPro" id="IPR003731">
    <property type="entry name" value="Di-Nase_FeMo-co_biosynth"/>
</dbReference>
<dbReference type="GeneID" id="8682199"/>
<dbReference type="eggNOG" id="arCOG02734">
    <property type="taxonomic scope" value="Archaea"/>
</dbReference>
<evidence type="ECO:0000313" key="3">
    <source>
        <dbReference type="Proteomes" id="UP000001882"/>
    </source>
</evidence>
<dbReference type="AlphaFoldDB" id="D1Z1B4"/>
<dbReference type="OrthoDB" id="85838at2157"/>
<dbReference type="SUPFAM" id="SSF53146">
    <property type="entry name" value="Nitrogenase accessory factor-like"/>
    <property type="match status" value="1"/>
</dbReference>
<proteinExistence type="predicted"/>
<organism evidence="2 3">
    <name type="scientific">Methanocella paludicola (strain DSM 17711 / JCM 13418 / NBRC 101707 / SANAE)</name>
    <dbReference type="NCBI Taxonomy" id="304371"/>
    <lineage>
        <taxon>Archaea</taxon>
        <taxon>Methanobacteriati</taxon>
        <taxon>Methanobacteriota</taxon>
        <taxon>Stenosarchaea group</taxon>
        <taxon>Methanomicrobia</taxon>
        <taxon>Methanocellales</taxon>
        <taxon>Methanocellaceae</taxon>
        <taxon>Methanocella</taxon>
    </lineage>
</organism>
<dbReference type="RefSeq" id="WP_012901160.1">
    <property type="nucleotide sequence ID" value="NC_013665.1"/>
</dbReference>
<dbReference type="KEGG" id="mpd:MCP_2414"/>
<dbReference type="EMBL" id="AP011532">
    <property type="protein sequence ID" value="BAI62486.1"/>
    <property type="molecule type" value="Genomic_DNA"/>
</dbReference>
<name>D1Z1B4_METPS</name>
<evidence type="ECO:0000313" key="2">
    <source>
        <dbReference type="EMBL" id="BAI62486.1"/>
    </source>
</evidence>
<sequence length="125" mass="13324">MKVAIPTNDEKGLNSQVAENYSKCKFFLLAEADGNKITHLEAMPNAVPDEARGVKGAIAFVLAGRGVQAAIVHKIPEKERLALVGNNIRIFLGASGTVRDAIGQYSDGRLTESSDCKKDGSCECC</sequence>
<keyword evidence="3" id="KW-1185">Reference proteome</keyword>
<dbReference type="InParanoid" id="D1Z1B4"/>
<dbReference type="Pfam" id="PF02579">
    <property type="entry name" value="Nitro_FeMo-Co"/>
    <property type="match status" value="1"/>
</dbReference>
<reference evidence="2 3" key="1">
    <citation type="journal article" date="2007" name="Appl. Environ. Microbiol.">
        <title>Isolation of key methanogens for global methane emission from rice paddy fields: a novel isolate affiliated with the clone cluster rice cluster I.</title>
        <authorList>
            <person name="Sakai S."/>
            <person name="Imachi H."/>
            <person name="Sekiguchi Y."/>
            <person name="Ohashi A."/>
            <person name="Harada H."/>
            <person name="Kamagata Y."/>
        </authorList>
    </citation>
    <scope>NUCLEOTIDE SEQUENCE [LARGE SCALE GENOMIC DNA]</scope>
    <source>
        <strain evidence="3">DSM 17711 / JCM 13418 / NBRC 101707 / SANAE</strain>
    </source>
</reference>
<feature type="domain" description="Dinitrogenase iron-molybdenum cofactor biosynthesis" evidence="1">
    <location>
        <begin position="14"/>
        <end position="106"/>
    </location>
</feature>
<dbReference type="PANTHER" id="PTHR42983">
    <property type="entry name" value="DINITROGENASE IRON-MOLYBDENUM COFACTOR PROTEIN-RELATED"/>
    <property type="match status" value="1"/>
</dbReference>
<dbReference type="STRING" id="304371.MCP_2414"/>
<dbReference type="PANTHER" id="PTHR42983:SF1">
    <property type="entry name" value="IRON-MOLYBDENUM PROTEIN"/>
    <property type="match status" value="1"/>
</dbReference>
<evidence type="ECO:0000259" key="1">
    <source>
        <dbReference type="Pfam" id="PF02579"/>
    </source>
</evidence>
<gene>
    <name evidence="2" type="ordered locus">MCP_2414</name>
</gene>
<protein>
    <recommendedName>
        <fullName evidence="1">Dinitrogenase iron-molybdenum cofactor biosynthesis domain-containing protein</fullName>
    </recommendedName>
</protein>
<reference evidence="2 3" key="2">
    <citation type="journal article" date="2008" name="Int. J. Syst. Evol. Microbiol.">
        <title>Methanocella paludicola gen. nov., sp. nov., a methane-producing archaeon, the first isolate of the lineage 'Rice Cluster I', and proposal of the new archaeal order Methanocellales ord. nov.</title>
        <authorList>
            <person name="Sakai S."/>
            <person name="Imachi H."/>
            <person name="Hanada S."/>
            <person name="Ohashi A."/>
            <person name="Harada H."/>
            <person name="Kamagata Y."/>
        </authorList>
    </citation>
    <scope>NUCLEOTIDE SEQUENCE [LARGE SCALE GENOMIC DNA]</scope>
    <source>
        <strain evidence="3">DSM 17711 / JCM 13418 / NBRC 101707 / SANAE</strain>
    </source>
</reference>
<dbReference type="Proteomes" id="UP000001882">
    <property type="component" value="Chromosome"/>
</dbReference>
<dbReference type="Gene3D" id="3.30.420.130">
    <property type="entry name" value="Dinitrogenase iron-molybdenum cofactor biosynthesis domain"/>
    <property type="match status" value="1"/>
</dbReference>
<reference evidence="3" key="3">
    <citation type="journal article" date="2011" name="PLoS ONE">
        <title>Genome sequence of a mesophilic hydrogenotrophic methanogen Methanocella paludicola, the first cultivated representative of the order Methanocellales.</title>
        <authorList>
            <person name="Sakai S."/>
            <person name="Takaki Y."/>
            <person name="Shimamura S."/>
            <person name="Sekine M."/>
            <person name="Tajima T."/>
            <person name="Kosugi H."/>
            <person name="Ichikawa N."/>
            <person name="Tasumi E."/>
            <person name="Hiraki A.T."/>
            <person name="Shimizu A."/>
            <person name="Kato Y."/>
            <person name="Nishiko R."/>
            <person name="Mori K."/>
            <person name="Fujita N."/>
            <person name="Imachi H."/>
            <person name="Takai K."/>
        </authorList>
    </citation>
    <scope>NUCLEOTIDE SEQUENCE [LARGE SCALE GENOMIC DNA]</scope>
    <source>
        <strain evidence="3">DSM 17711 / JCM 13418 / NBRC 101707 / SANAE</strain>
    </source>
</reference>